<evidence type="ECO:0000313" key="8">
    <source>
        <dbReference type="EMBL" id="GIH18147.1"/>
    </source>
</evidence>
<dbReference type="InterPro" id="IPR039420">
    <property type="entry name" value="WalR-like"/>
</dbReference>
<keyword evidence="3 8" id="KW-0238">DNA-binding</keyword>
<dbReference type="InterPro" id="IPR058245">
    <property type="entry name" value="NreC/VraR/RcsB-like_REC"/>
</dbReference>
<proteinExistence type="predicted"/>
<feature type="domain" description="Response regulatory" evidence="7">
    <location>
        <begin position="5"/>
        <end position="124"/>
    </location>
</feature>
<evidence type="ECO:0000256" key="4">
    <source>
        <dbReference type="ARBA" id="ARBA00023163"/>
    </source>
</evidence>
<evidence type="ECO:0000256" key="3">
    <source>
        <dbReference type="ARBA" id="ARBA00023125"/>
    </source>
</evidence>
<evidence type="ECO:0000259" key="6">
    <source>
        <dbReference type="PROSITE" id="PS50043"/>
    </source>
</evidence>
<feature type="modified residue" description="4-aspartylphosphate" evidence="5">
    <location>
        <position position="56"/>
    </location>
</feature>
<sequence length="223" mass="23888">MDVIRVVIVDDQSLVRAGFRMVLASQPDIEVVGEAGDGVEALRLLTGVRADVVVMDIRMPVMDGVEATRRLCGGERDGGTPRVLVLTTFDTDADAFAALQAGASGFLLKNVPPEDLLSAIRVVAGGEAVVAPRITRRLLDRFAGQLAPRPGDAGRLAQLTDREREVLLLVAQGMSNVEIAERLYVAETTVKTHVGRILTKLGLRDRVQAVVLAYEAGLVRPGQ</sequence>
<keyword evidence="4" id="KW-0804">Transcription</keyword>
<dbReference type="PANTHER" id="PTHR43214">
    <property type="entry name" value="TWO-COMPONENT RESPONSE REGULATOR"/>
    <property type="match status" value="1"/>
</dbReference>
<dbReference type="Pfam" id="PF00072">
    <property type="entry name" value="Response_reg"/>
    <property type="match status" value="1"/>
</dbReference>
<comment type="caution">
    <text evidence="8">The sequence shown here is derived from an EMBL/GenBank/DDBJ whole genome shotgun (WGS) entry which is preliminary data.</text>
</comment>
<evidence type="ECO:0000313" key="9">
    <source>
        <dbReference type="Proteomes" id="UP000642748"/>
    </source>
</evidence>
<dbReference type="PROSITE" id="PS50043">
    <property type="entry name" value="HTH_LUXR_2"/>
    <property type="match status" value="1"/>
</dbReference>
<dbReference type="SMART" id="SM00421">
    <property type="entry name" value="HTH_LUXR"/>
    <property type="match status" value="1"/>
</dbReference>
<dbReference type="CDD" id="cd17535">
    <property type="entry name" value="REC_NarL-like"/>
    <property type="match status" value="1"/>
</dbReference>
<dbReference type="PROSITE" id="PS50110">
    <property type="entry name" value="RESPONSE_REGULATORY"/>
    <property type="match status" value="1"/>
</dbReference>
<dbReference type="CDD" id="cd06170">
    <property type="entry name" value="LuxR_C_like"/>
    <property type="match status" value="1"/>
</dbReference>
<evidence type="ECO:0000256" key="2">
    <source>
        <dbReference type="ARBA" id="ARBA00023015"/>
    </source>
</evidence>
<dbReference type="GO" id="GO:0000160">
    <property type="term" value="P:phosphorelay signal transduction system"/>
    <property type="evidence" value="ECO:0007669"/>
    <property type="project" value="InterPro"/>
</dbReference>
<evidence type="ECO:0000259" key="7">
    <source>
        <dbReference type="PROSITE" id="PS50110"/>
    </source>
</evidence>
<dbReference type="InterPro" id="IPR001789">
    <property type="entry name" value="Sig_transdc_resp-reg_receiver"/>
</dbReference>
<dbReference type="PRINTS" id="PR00038">
    <property type="entry name" value="HTHLUXR"/>
</dbReference>
<dbReference type="GO" id="GO:0003677">
    <property type="term" value="F:DNA binding"/>
    <property type="evidence" value="ECO:0007669"/>
    <property type="project" value="UniProtKB-KW"/>
</dbReference>
<protein>
    <submittedName>
        <fullName evidence="8">DNA-binding response regulator</fullName>
    </submittedName>
</protein>
<dbReference type="Pfam" id="PF00196">
    <property type="entry name" value="GerE"/>
    <property type="match status" value="1"/>
</dbReference>
<organism evidence="8 9">
    <name type="scientific">Rugosimonospora africana</name>
    <dbReference type="NCBI Taxonomy" id="556532"/>
    <lineage>
        <taxon>Bacteria</taxon>
        <taxon>Bacillati</taxon>
        <taxon>Actinomycetota</taxon>
        <taxon>Actinomycetes</taxon>
        <taxon>Micromonosporales</taxon>
        <taxon>Micromonosporaceae</taxon>
        <taxon>Rugosimonospora</taxon>
    </lineage>
</organism>
<feature type="domain" description="HTH luxR-type" evidence="6">
    <location>
        <begin position="152"/>
        <end position="217"/>
    </location>
</feature>
<dbReference type="PANTHER" id="PTHR43214:SF24">
    <property type="entry name" value="TRANSCRIPTIONAL REGULATORY PROTEIN NARL-RELATED"/>
    <property type="match status" value="1"/>
</dbReference>
<dbReference type="SUPFAM" id="SSF52172">
    <property type="entry name" value="CheY-like"/>
    <property type="match status" value="1"/>
</dbReference>
<dbReference type="SMART" id="SM00448">
    <property type="entry name" value="REC"/>
    <property type="match status" value="1"/>
</dbReference>
<reference evidence="8" key="1">
    <citation type="submission" date="2021-01" db="EMBL/GenBank/DDBJ databases">
        <title>Whole genome shotgun sequence of Rugosimonospora africana NBRC 104875.</title>
        <authorList>
            <person name="Komaki H."/>
            <person name="Tamura T."/>
        </authorList>
    </citation>
    <scope>NUCLEOTIDE SEQUENCE</scope>
    <source>
        <strain evidence="8">NBRC 104875</strain>
    </source>
</reference>
<dbReference type="SUPFAM" id="SSF46894">
    <property type="entry name" value="C-terminal effector domain of the bipartite response regulators"/>
    <property type="match status" value="1"/>
</dbReference>
<evidence type="ECO:0000256" key="1">
    <source>
        <dbReference type="ARBA" id="ARBA00022553"/>
    </source>
</evidence>
<accession>A0A8J3VT79</accession>
<dbReference type="PROSITE" id="PS00622">
    <property type="entry name" value="HTH_LUXR_1"/>
    <property type="match status" value="1"/>
</dbReference>
<keyword evidence="2" id="KW-0805">Transcription regulation</keyword>
<dbReference type="InterPro" id="IPR000792">
    <property type="entry name" value="Tscrpt_reg_LuxR_C"/>
</dbReference>
<dbReference type="Proteomes" id="UP000642748">
    <property type="component" value="Unassembled WGS sequence"/>
</dbReference>
<name>A0A8J3VT79_9ACTN</name>
<dbReference type="GO" id="GO:0006355">
    <property type="term" value="P:regulation of DNA-templated transcription"/>
    <property type="evidence" value="ECO:0007669"/>
    <property type="project" value="InterPro"/>
</dbReference>
<keyword evidence="1 5" id="KW-0597">Phosphoprotein</keyword>
<keyword evidence="9" id="KW-1185">Reference proteome</keyword>
<gene>
    <name evidence="8" type="ORF">Raf01_63190</name>
</gene>
<dbReference type="Gene3D" id="3.40.50.2300">
    <property type="match status" value="1"/>
</dbReference>
<dbReference type="InterPro" id="IPR016032">
    <property type="entry name" value="Sig_transdc_resp-reg_C-effctor"/>
</dbReference>
<evidence type="ECO:0000256" key="5">
    <source>
        <dbReference type="PROSITE-ProRule" id="PRU00169"/>
    </source>
</evidence>
<dbReference type="AlphaFoldDB" id="A0A8J3VT79"/>
<dbReference type="InterPro" id="IPR011006">
    <property type="entry name" value="CheY-like_superfamily"/>
</dbReference>
<dbReference type="EMBL" id="BONZ01000063">
    <property type="protein sequence ID" value="GIH18147.1"/>
    <property type="molecule type" value="Genomic_DNA"/>
</dbReference>